<sequence>MEIREDILEADYLYHIFNRGINSNLIFLDNENMSFFLKKTEQYVLPFFVIYGYCLMPNHFHFILRPKSNVEISSKINTSIKGLHCEESIYSKSLARLFSSYTQAFNKVYRRSGPLLESPFKRIRVTSEEYLRNLIIYIHQNPEDFQNYKFSSYKAVISNVETSISRNEILAIFDNKENFKICHQKKIDSSLFEIKI</sequence>
<dbReference type="AlphaFoldDB" id="A0A3S4UP46"/>
<reference evidence="3 5" key="2">
    <citation type="submission" date="2018-12" db="EMBL/GenBank/DDBJ databases">
        <authorList>
            <consortium name="Pathogen Informatics"/>
        </authorList>
    </citation>
    <scope>NUCLEOTIDE SEQUENCE [LARGE SCALE GENOMIC DNA]</scope>
    <source>
        <strain evidence="3 5">NCTC13489</strain>
    </source>
</reference>
<dbReference type="OrthoDB" id="9788881at2"/>
<dbReference type="STRING" id="266748.HY04_02495"/>
<gene>
    <name evidence="2" type="ORF">HY04_02495</name>
    <name evidence="3" type="ORF">NCTC13489_00128</name>
</gene>
<organism evidence="3 5">
    <name type="scientific">Kaistella antarctica</name>
    <dbReference type="NCBI Taxonomy" id="266748"/>
    <lineage>
        <taxon>Bacteria</taxon>
        <taxon>Pseudomonadati</taxon>
        <taxon>Bacteroidota</taxon>
        <taxon>Flavobacteriia</taxon>
        <taxon>Flavobacteriales</taxon>
        <taxon>Weeksellaceae</taxon>
        <taxon>Chryseobacterium group</taxon>
        <taxon>Kaistella</taxon>
    </lineage>
</organism>
<accession>A0A3S4UP46</accession>
<proteinExistence type="predicted"/>
<dbReference type="Gene3D" id="3.30.70.1290">
    <property type="entry name" value="Transposase IS200-like"/>
    <property type="match status" value="1"/>
</dbReference>
<dbReference type="Proteomes" id="UP000270036">
    <property type="component" value="Chromosome"/>
</dbReference>
<dbReference type="KEGG" id="cant:NCTC13489_00128"/>
<evidence type="ECO:0000259" key="1">
    <source>
        <dbReference type="SMART" id="SM01321"/>
    </source>
</evidence>
<dbReference type="RefSeq" id="WP_034716800.1">
    <property type="nucleotide sequence ID" value="NZ_FOIX01000002.1"/>
</dbReference>
<dbReference type="EMBL" id="JPEP01000001">
    <property type="protein sequence ID" value="KEY20107.1"/>
    <property type="molecule type" value="Genomic_DNA"/>
</dbReference>
<name>A0A3S4UP46_9FLAO</name>
<feature type="domain" description="Transposase IS200-like" evidence="1">
    <location>
        <begin position="9"/>
        <end position="141"/>
    </location>
</feature>
<evidence type="ECO:0000313" key="5">
    <source>
        <dbReference type="Proteomes" id="UP000270036"/>
    </source>
</evidence>
<dbReference type="SMART" id="SM01321">
    <property type="entry name" value="Y1_Tnp"/>
    <property type="match status" value="1"/>
</dbReference>
<dbReference type="Proteomes" id="UP000028349">
    <property type="component" value="Unassembled WGS sequence"/>
</dbReference>
<protein>
    <submittedName>
        <fullName evidence="3">Transposase and inactivated derivatives</fullName>
    </submittedName>
</protein>
<dbReference type="GO" id="GO:0004803">
    <property type="term" value="F:transposase activity"/>
    <property type="evidence" value="ECO:0007669"/>
    <property type="project" value="InterPro"/>
</dbReference>
<dbReference type="SUPFAM" id="SSF143422">
    <property type="entry name" value="Transposase IS200-like"/>
    <property type="match status" value="1"/>
</dbReference>
<evidence type="ECO:0000313" key="2">
    <source>
        <dbReference type="EMBL" id="KEY20107.1"/>
    </source>
</evidence>
<evidence type="ECO:0000313" key="3">
    <source>
        <dbReference type="EMBL" id="VEH95288.1"/>
    </source>
</evidence>
<dbReference type="PANTHER" id="PTHR34322:SF2">
    <property type="entry name" value="TRANSPOSASE IS200-LIKE DOMAIN-CONTAINING PROTEIN"/>
    <property type="match status" value="1"/>
</dbReference>
<dbReference type="InterPro" id="IPR002686">
    <property type="entry name" value="Transposase_17"/>
</dbReference>
<evidence type="ECO:0000313" key="4">
    <source>
        <dbReference type="Proteomes" id="UP000028349"/>
    </source>
</evidence>
<dbReference type="EMBL" id="LR134441">
    <property type="protein sequence ID" value="VEH95288.1"/>
    <property type="molecule type" value="Genomic_DNA"/>
</dbReference>
<keyword evidence="4" id="KW-1185">Reference proteome</keyword>
<dbReference type="GO" id="GO:0003677">
    <property type="term" value="F:DNA binding"/>
    <property type="evidence" value="ECO:0007669"/>
    <property type="project" value="InterPro"/>
</dbReference>
<dbReference type="InterPro" id="IPR036515">
    <property type="entry name" value="Transposase_17_sf"/>
</dbReference>
<reference evidence="2 4" key="1">
    <citation type="submission" date="2014-07" db="EMBL/GenBank/DDBJ databases">
        <authorList>
            <person name="Pisani N.G."/>
            <person name="Newman J.D."/>
        </authorList>
    </citation>
    <scope>NUCLEOTIDE SEQUENCE [LARGE SCALE GENOMIC DNA]</scope>
    <source>
        <strain evidence="2 4">LMG 24720</strain>
    </source>
</reference>
<dbReference type="GO" id="GO:0006313">
    <property type="term" value="P:DNA transposition"/>
    <property type="evidence" value="ECO:0007669"/>
    <property type="project" value="InterPro"/>
</dbReference>
<dbReference type="PANTHER" id="PTHR34322">
    <property type="entry name" value="TRANSPOSASE, Y1_TNP DOMAIN-CONTAINING"/>
    <property type="match status" value="1"/>
</dbReference>